<evidence type="ECO:0000256" key="1">
    <source>
        <dbReference type="ARBA" id="ARBA00004141"/>
    </source>
</evidence>
<evidence type="ECO:0000256" key="5">
    <source>
        <dbReference type="ARBA" id="ARBA00023136"/>
    </source>
</evidence>
<feature type="transmembrane region" description="Helical" evidence="6">
    <location>
        <begin position="28"/>
        <end position="49"/>
    </location>
</feature>
<dbReference type="GO" id="GO:0005886">
    <property type="term" value="C:plasma membrane"/>
    <property type="evidence" value="ECO:0007669"/>
    <property type="project" value="UniProtKB-SubCell"/>
</dbReference>
<name>A0A7S2J4X0_9EUKA</name>
<comment type="function">
    <text evidence="6">Choline transporter.</text>
</comment>
<evidence type="ECO:0000256" key="2">
    <source>
        <dbReference type="ARBA" id="ARBA00007168"/>
    </source>
</evidence>
<dbReference type="AlphaFoldDB" id="A0A7S2J4X0"/>
<protein>
    <recommendedName>
        <fullName evidence="6">Choline transporter-like protein</fullName>
    </recommendedName>
</protein>
<gene>
    <name evidence="7" type="ORF">CBRE1094_LOCUS40026</name>
</gene>
<dbReference type="EMBL" id="HBGU01073478">
    <property type="protein sequence ID" value="CAD9536816.1"/>
    <property type="molecule type" value="Transcribed_RNA"/>
</dbReference>
<feature type="transmembrane region" description="Helical" evidence="6">
    <location>
        <begin position="305"/>
        <end position="327"/>
    </location>
</feature>
<comment type="similarity">
    <text evidence="2 6">Belongs to the CTL (choline transporter-like) family.</text>
</comment>
<dbReference type="InterPro" id="IPR007603">
    <property type="entry name" value="Choline_transptr-like"/>
</dbReference>
<evidence type="ECO:0000256" key="3">
    <source>
        <dbReference type="ARBA" id="ARBA00022692"/>
    </source>
</evidence>
<dbReference type="PANTHER" id="PTHR12385:SF4">
    <property type="entry name" value="PROTEIN PNS1"/>
    <property type="match status" value="1"/>
</dbReference>
<feature type="transmembrane region" description="Helical" evidence="6">
    <location>
        <begin position="111"/>
        <end position="131"/>
    </location>
</feature>
<organism evidence="7">
    <name type="scientific">Haptolina brevifila</name>
    <dbReference type="NCBI Taxonomy" id="156173"/>
    <lineage>
        <taxon>Eukaryota</taxon>
        <taxon>Haptista</taxon>
        <taxon>Haptophyta</taxon>
        <taxon>Prymnesiophyceae</taxon>
        <taxon>Prymnesiales</taxon>
        <taxon>Prymnesiaceae</taxon>
        <taxon>Haptolina</taxon>
    </lineage>
</organism>
<dbReference type="Pfam" id="PF04515">
    <property type="entry name" value="Choline_transpo"/>
    <property type="match status" value="1"/>
</dbReference>
<keyword evidence="4 6" id="KW-1133">Transmembrane helix</keyword>
<reference evidence="7" key="1">
    <citation type="submission" date="2021-01" db="EMBL/GenBank/DDBJ databases">
        <authorList>
            <person name="Corre E."/>
            <person name="Pelletier E."/>
            <person name="Niang G."/>
            <person name="Scheremetjew M."/>
            <person name="Finn R."/>
            <person name="Kale V."/>
            <person name="Holt S."/>
            <person name="Cochrane G."/>
            <person name="Meng A."/>
            <person name="Brown T."/>
            <person name="Cohen L."/>
        </authorList>
    </citation>
    <scope>NUCLEOTIDE SEQUENCE</scope>
    <source>
        <strain evidence="7">UTEX LB 985</strain>
    </source>
</reference>
<feature type="transmembrane region" description="Helical" evidence="6">
    <location>
        <begin position="137"/>
        <end position="156"/>
    </location>
</feature>
<keyword evidence="5 6" id="KW-0472">Membrane</keyword>
<sequence length="512" mass="54812">MADNPKGRVVGEGAACACTPDCFCSIDFVFAVLWILNTIVIVVFGFWGVSDDGLHVPGWLTFPDDPYTQEEELHVAFTAAGISFGGTLALYCVALVLLYLIPYFLIICGQILLVVSLAASGAAFVIAAPGANDLKDWYYVFGVICFLGATLVLLWLFCIRDRIAFTAQLVKAVALVLFKLPELIVYHFAFLAIAIVYAVLWLYAFFEYNDLLGGSCDESSKAATVINDIAETLTNSTTDLCDSSASTGAYIGANIWGIFSLFWGMLVLVNISLVTTCGSIGAWYFSPDTTGHRGCLFCRPSVNGALIRALTVNLGAIAFGSFLVAVLKTIIVVCQFFAQQASKGDNACIKVVCCCFICCLKCVEGCLTWLTEYAYVYVALYADSFISAGTKVSSLLMSSGIGAVAQQSLVGSMLNLFVLLGIVIGALFGYLAVDTTGYRSDGTVILSCIMGGLMGCVILSMGLKPVDAGVKTLFVCYAEEPSYLEKADSELHACIAERTPAKKSTDEPLVRP</sequence>
<evidence type="ECO:0000256" key="4">
    <source>
        <dbReference type="ARBA" id="ARBA00022989"/>
    </source>
</evidence>
<feature type="transmembrane region" description="Helical" evidence="6">
    <location>
        <begin position="261"/>
        <end position="285"/>
    </location>
</feature>
<keyword evidence="3 6" id="KW-0812">Transmembrane</keyword>
<accession>A0A7S2J4X0</accession>
<feature type="transmembrane region" description="Helical" evidence="6">
    <location>
        <begin position="409"/>
        <end position="432"/>
    </location>
</feature>
<evidence type="ECO:0000313" key="7">
    <source>
        <dbReference type="EMBL" id="CAD9536816.1"/>
    </source>
</evidence>
<dbReference type="PANTHER" id="PTHR12385">
    <property type="entry name" value="CHOLINE TRANSPORTER-LIKE (SLC FAMILY 44)"/>
    <property type="match status" value="1"/>
</dbReference>
<dbReference type="GO" id="GO:0022857">
    <property type="term" value="F:transmembrane transporter activity"/>
    <property type="evidence" value="ECO:0007669"/>
    <property type="project" value="UniProtKB-UniRule"/>
</dbReference>
<feature type="transmembrane region" description="Helical" evidence="6">
    <location>
        <begin position="186"/>
        <end position="206"/>
    </location>
</feature>
<proteinExistence type="inferred from homology"/>
<feature type="transmembrane region" description="Helical" evidence="6">
    <location>
        <begin position="444"/>
        <end position="463"/>
    </location>
</feature>
<comment type="subcellular location">
    <subcellularLocation>
        <location evidence="6">Cell membrane</location>
        <topology evidence="6">Multi-pass membrane protein</topology>
    </subcellularLocation>
    <subcellularLocation>
        <location evidence="1">Membrane</location>
        <topology evidence="1">Multi-pass membrane protein</topology>
    </subcellularLocation>
</comment>
<feature type="transmembrane region" description="Helical" evidence="6">
    <location>
        <begin position="75"/>
        <end position="99"/>
    </location>
</feature>
<evidence type="ECO:0000256" key="6">
    <source>
        <dbReference type="RuleBase" id="RU368066"/>
    </source>
</evidence>